<reference evidence="5" key="1">
    <citation type="submission" date="2021-02" db="EMBL/GenBank/DDBJ databases">
        <authorList>
            <person name="Dougan E. K."/>
            <person name="Rhodes N."/>
            <person name="Thang M."/>
            <person name="Chan C."/>
        </authorList>
    </citation>
    <scope>NUCLEOTIDE SEQUENCE</scope>
</reference>
<keyword evidence="2" id="KW-0489">Methyltransferase</keyword>
<dbReference type="GO" id="GO:0002938">
    <property type="term" value="P:tRNA guanine ribose methylation"/>
    <property type="evidence" value="ECO:0007669"/>
    <property type="project" value="TreeGrafter"/>
</dbReference>
<protein>
    <submittedName>
        <fullName evidence="5">TrmH protein</fullName>
    </submittedName>
</protein>
<dbReference type="PANTHER" id="PTHR43453:SF3">
    <property type="entry name" value="TRNA_RRNA METHYLTRANSFERASE SPOU TYPE DOMAIN-CONTAINING PROTEIN"/>
    <property type="match status" value="1"/>
</dbReference>
<dbReference type="InterPro" id="IPR033671">
    <property type="entry name" value="TrmH"/>
</dbReference>
<evidence type="ECO:0000256" key="2">
    <source>
        <dbReference type="ARBA" id="ARBA00022603"/>
    </source>
</evidence>
<evidence type="ECO:0000313" key="6">
    <source>
        <dbReference type="Proteomes" id="UP000649617"/>
    </source>
</evidence>
<evidence type="ECO:0000256" key="3">
    <source>
        <dbReference type="ARBA" id="ARBA00022679"/>
    </source>
</evidence>
<dbReference type="PANTHER" id="PTHR43453">
    <property type="entry name" value="RRNA METHYLASE-LIKE"/>
    <property type="match status" value="1"/>
</dbReference>
<evidence type="ECO:0000256" key="1">
    <source>
        <dbReference type="ARBA" id="ARBA00022555"/>
    </source>
</evidence>
<dbReference type="OrthoDB" id="241340at2759"/>
<dbReference type="EMBL" id="CAJNIZ010000584">
    <property type="protein sequence ID" value="CAE7170070.1"/>
    <property type="molecule type" value="Genomic_DNA"/>
</dbReference>
<dbReference type="GO" id="GO:0000049">
    <property type="term" value="F:tRNA binding"/>
    <property type="evidence" value="ECO:0007669"/>
    <property type="project" value="UniProtKB-KW"/>
</dbReference>
<proteinExistence type="predicted"/>
<comment type="caution">
    <text evidence="5">The sequence shown here is derived from an EMBL/GenBank/DDBJ whole genome shotgun (WGS) entry which is preliminary data.</text>
</comment>
<dbReference type="InterPro" id="IPR001537">
    <property type="entry name" value="SpoU_MeTrfase"/>
</dbReference>
<evidence type="ECO:0000313" key="5">
    <source>
        <dbReference type="EMBL" id="CAE7170070.1"/>
    </source>
</evidence>
<keyword evidence="1" id="KW-0820">tRNA-binding</keyword>
<keyword evidence="6" id="KW-1185">Reference proteome</keyword>
<evidence type="ECO:0000259" key="4">
    <source>
        <dbReference type="Pfam" id="PF00588"/>
    </source>
</evidence>
<dbReference type="Proteomes" id="UP000649617">
    <property type="component" value="Unassembled WGS sequence"/>
</dbReference>
<dbReference type="Gene3D" id="3.40.1280.10">
    <property type="match status" value="1"/>
</dbReference>
<keyword evidence="1" id="KW-0694">RNA-binding</keyword>
<dbReference type="SUPFAM" id="SSF75217">
    <property type="entry name" value="alpha/beta knot"/>
    <property type="match status" value="1"/>
</dbReference>
<keyword evidence="3" id="KW-0808">Transferase</keyword>
<name>A0A812IV63_SYMPI</name>
<accession>A0A812IV63</accession>
<dbReference type="GO" id="GO:0008173">
    <property type="term" value="F:RNA methyltransferase activity"/>
    <property type="evidence" value="ECO:0007669"/>
    <property type="project" value="InterPro"/>
</dbReference>
<sequence>VFVQQKCFKAVQVFARQTLLSPDLAFNAAASQKMSAWLATLSTAPWCWSSHQRQTLQEMLELAHLVCGGSGRESGRSDQVAPDRVLNVLGERTSRFVVVLEGVRNSANQQMILRTCEALGIQELWLVPPPSGAKYRAAMVRSRHASRGAERFLTLRRFATVEEVAACCKAESRELWASYCPPARTDGPAGIVAVPLVHGSVPHPLPRLALVLGTEGDGISAEMLRCANLAVFLPMYGFMQSLNVAVACGMILQRLFDLCPEARGDIPPEIQRHLAAMLHHLHIGEEEDQDAKVQFPPLE</sequence>
<dbReference type="AlphaFoldDB" id="A0A812IV63"/>
<gene>
    <name evidence="5" type="primary">trmH</name>
    <name evidence="5" type="ORF">SPIL2461_LOCUS686</name>
</gene>
<dbReference type="InterPro" id="IPR029026">
    <property type="entry name" value="tRNA_m1G_MTases_N"/>
</dbReference>
<feature type="non-terminal residue" evidence="5">
    <location>
        <position position="1"/>
    </location>
</feature>
<organism evidence="5 6">
    <name type="scientific">Symbiodinium pilosum</name>
    <name type="common">Dinoflagellate</name>
    <dbReference type="NCBI Taxonomy" id="2952"/>
    <lineage>
        <taxon>Eukaryota</taxon>
        <taxon>Sar</taxon>
        <taxon>Alveolata</taxon>
        <taxon>Dinophyceae</taxon>
        <taxon>Suessiales</taxon>
        <taxon>Symbiodiniaceae</taxon>
        <taxon>Symbiodinium</taxon>
    </lineage>
</organism>
<dbReference type="InterPro" id="IPR029028">
    <property type="entry name" value="Alpha/beta_knot_MTases"/>
</dbReference>
<feature type="domain" description="tRNA/rRNA methyltransferase SpoU type" evidence="4">
    <location>
        <begin position="96"/>
        <end position="252"/>
    </location>
</feature>
<dbReference type="Pfam" id="PF00588">
    <property type="entry name" value="SpoU_methylase"/>
    <property type="match status" value="1"/>
</dbReference>